<dbReference type="NCBIfam" id="TIGR04267">
    <property type="entry name" value="mod_HExxH"/>
    <property type="match status" value="1"/>
</dbReference>
<dbReference type="AlphaFoldDB" id="A0A543CPR5"/>
<sequence>MNLRPHRLSREMFAALAAGGGGKSAVAALADVEYSKRLLLLRGVVERSARSGHPAAAEAARGFQVLSDLQEKAPAAVDTVLRYPSTGAWAQRTVRGLLSHGETRSPGATPGRLEALAAAAAIRAGVRIAVGVTIEDGPLSLPSLGTADLPPGRAVVHVGGDGAEITTGARTVRVPADPHTDAPGWRGLRRLTARSCGRRLDLLIDDLDPYRMPTMDNVTDRLDAREIRAWAGAFGPAWEMLVRNHATAAGEIGAGLRVLTPLAPPGHGQVSASARDTIGCAAMSTPPSARAMAVTLAHEIQHGKLAMLLELVDLTRPDDGSRYYTSWRDDPRPASGLLQGAYAYVGVTGFWLHQRAHETGTAAMEAHAEFARWRAAAHLVTRTLLSCGRLTEEGTDFVTGMRRTLRGWADEQVPAAATALARRDEEDHRARWRHRNGEIRLPFAAGLP</sequence>
<name>A0A543CPR5_9ACTN</name>
<organism evidence="1 2">
    <name type="scientific">Actinoallomurus bryophytorum</name>
    <dbReference type="NCBI Taxonomy" id="1490222"/>
    <lineage>
        <taxon>Bacteria</taxon>
        <taxon>Bacillati</taxon>
        <taxon>Actinomycetota</taxon>
        <taxon>Actinomycetes</taxon>
        <taxon>Streptosporangiales</taxon>
        <taxon>Thermomonosporaceae</taxon>
        <taxon>Actinoallomurus</taxon>
    </lineage>
</organism>
<proteinExistence type="predicted"/>
<dbReference type="Proteomes" id="UP000316096">
    <property type="component" value="Unassembled WGS sequence"/>
</dbReference>
<dbReference type="RefSeq" id="WP_141957640.1">
    <property type="nucleotide sequence ID" value="NZ_VFOZ01000001.1"/>
</dbReference>
<comment type="caution">
    <text evidence="1">The sequence shown here is derived from an EMBL/GenBank/DDBJ whole genome shotgun (WGS) entry which is preliminary data.</text>
</comment>
<protein>
    <submittedName>
        <fullName evidence="1">HEXXH motif-containing protein</fullName>
    </submittedName>
</protein>
<dbReference type="EMBL" id="VFOZ01000001">
    <property type="protein sequence ID" value="TQL99095.1"/>
    <property type="molecule type" value="Genomic_DNA"/>
</dbReference>
<reference evidence="1 2" key="1">
    <citation type="submission" date="2019-06" db="EMBL/GenBank/DDBJ databases">
        <title>Sequencing the genomes of 1000 actinobacteria strains.</title>
        <authorList>
            <person name="Klenk H.-P."/>
        </authorList>
    </citation>
    <scope>NUCLEOTIDE SEQUENCE [LARGE SCALE GENOMIC DNA]</scope>
    <source>
        <strain evidence="1 2">DSM 102200</strain>
    </source>
</reference>
<accession>A0A543CPR5</accession>
<evidence type="ECO:0000313" key="2">
    <source>
        <dbReference type="Proteomes" id="UP000316096"/>
    </source>
</evidence>
<dbReference type="InterPro" id="IPR026337">
    <property type="entry name" value="AKG_HExxH"/>
</dbReference>
<evidence type="ECO:0000313" key="1">
    <source>
        <dbReference type="EMBL" id="TQL99095.1"/>
    </source>
</evidence>
<dbReference type="OrthoDB" id="796761at2"/>
<gene>
    <name evidence="1" type="ORF">FB559_4751</name>
</gene>
<keyword evidence="2" id="KW-1185">Reference proteome</keyword>